<evidence type="ECO:0000256" key="14">
    <source>
        <dbReference type="ARBA" id="ARBA00045461"/>
    </source>
</evidence>
<keyword evidence="11" id="KW-0539">Nucleus</keyword>
<feature type="region of interest" description="Disordered" evidence="16">
    <location>
        <begin position="102"/>
        <end position="156"/>
    </location>
</feature>
<dbReference type="GO" id="GO:0005634">
    <property type="term" value="C:nucleus"/>
    <property type="evidence" value="ECO:0007669"/>
    <property type="project" value="UniProtKB-SubCell"/>
</dbReference>
<dbReference type="PANTHER" id="PTHR46904:SF1">
    <property type="entry name" value="CENTROMERE PROTEIN T"/>
    <property type="match status" value="1"/>
</dbReference>
<accession>A0A8I6GKT8</accession>
<keyword evidence="7" id="KW-0132">Cell division</keyword>
<keyword evidence="8" id="KW-0498">Mitosis</keyword>
<sequence length="512" mass="56109">MADLSSPDGDPTIRTLLRHVLDTADSHTPRRRQSTQTNPQRRRSQTPYSKRQGSQRKTSTRKHSHGTGSVGRLARVQGHGHLEEQTPRTLLQNILLTAPESSTVMPNPVVKPAQVPEVARPSRRGSSRGSLELQLPELDPPSTLAPGLKAPGKRKQKLRLSVFQQEVNQQLPLPQEQRGAADGSSLASSFNLSFVPSVQPQTVDRPGLARRRPVRRPVNIGAFLQNLENKSLTSALPGDSHRTPVAALPTDVVFEDTQPFSQPLAGCSLSVHHSLPNPSQTEVEDAERVVGPRTPSTGTRPQSQMSRAGFGASPLPFSEPQPQSPELREAVGSKEAEEPKDLEGSSGDEETSGMPASRELSSSAQDLLLAEEPPPSPGVAAVSSESVPAKLPSRTRTAQPRHHQDPYKAGLSHYVKLFSFHTKMPVEKAALEMVEKCLDEYFQRLCNDLEVFAAHAGRKTVKPKDLELLMRRQGLVTDQVSLHVLVERYLPLEYRQQLIPCAFRGNSVFPAQ</sequence>
<evidence type="ECO:0000256" key="15">
    <source>
        <dbReference type="ARBA" id="ARBA00046865"/>
    </source>
</evidence>
<keyword evidence="10" id="KW-0238">DNA-binding</keyword>
<feature type="domain" description="Centromere kinetochore component CENP-T N-terminal" evidence="18">
    <location>
        <begin position="1"/>
        <end position="373"/>
    </location>
</feature>
<keyword evidence="12" id="KW-0131">Cell cycle</keyword>
<dbReference type="RGD" id="1309383">
    <property type="gene designation" value="Cenpt"/>
</dbReference>
<dbReference type="Pfam" id="PF16171">
    <property type="entry name" value="CENP-T_N"/>
    <property type="match status" value="1"/>
</dbReference>
<comment type="function">
    <text evidence="14">Component of the CENPA-NAC (nucleosome-associated) complex, a complex that plays a central role in assembly of kinetochore proteins, mitotic progression and chromosome segregation. The CENPA-NAC complex recruits the CENPA-CAD (nucleosome distal) complex and may be involved in incorporation of newly synthesized CENPA into centromeres. Part of a nucleosome-associated complex that binds specifically to histone H3-containing nucleosomes at the centromere, as opposed to nucleosomes containing CENPA. Component of the heterotetrameric CENP-T-W-S-X complex that binds and supercoils DNA, and plays an important role in kinetochore assembly. CENPT has a fundamental role in kinetochore assembly and function. It is one of the inner kinetochore proteins, with most further proteins binding downstream. Required for normal chromosome organization and normal progress through mitosis.</text>
</comment>
<feature type="compositionally biased region" description="Basic and acidic residues" evidence="16">
    <location>
        <begin position="19"/>
        <end position="28"/>
    </location>
</feature>
<evidence type="ECO:0000256" key="3">
    <source>
        <dbReference type="ARBA" id="ARBA00010137"/>
    </source>
</evidence>
<reference evidence="19" key="1">
    <citation type="submission" date="2024-01" db="EMBL/GenBank/DDBJ databases">
        <title>GRCr8: a new rat reference genome assembly contstructed from accurate long reads and long range scaffolding.</title>
        <authorList>
            <person name="Doris P.A."/>
            <person name="Kalbfleisch T."/>
            <person name="Li K."/>
            <person name="Howe K."/>
            <person name="Wood J."/>
        </authorList>
    </citation>
    <scope>NUCLEOTIDE SEQUENCE [LARGE SCALE GENOMIC DNA]</scope>
    <source>
        <strain evidence="19">Brown Norway</strain>
    </source>
</reference>
<evidence type="ECO:0000256" key="11">
    <source>
        <dbReference type="ARBA" id="ARBA00023242"/>
    </source>
</evidence>
<feature type="region of interest" description="Disordered" evidence="16">
    <location>
        <begin position="271"/>
        <end position="406"/>
    </location>
</feature>
<feature type="compositionally biased region" description="Polar residues" evidence="16">
    <location>
        <begin position="294"/>
        <end position="306"/>
    </location>
</feature>
<dbReference type="PANTHER" id="PTHR46904">
    <property type="entry name" value="CENTROMERE PROTEIN T"/>
    <property type="match status" value="1"/>
</dbReference>
<reference evidence="19" key="3">
    <citation type="submission" date="2025-09" db="UniProtKB">
        <authorList>
            <consortium name="Ensembl"/>
        </authorList>
    </citation>
    <scope>IDENTIFICATION</scope>
    <source>
        <strain evidence="19">Brown Norway</strain>
    </source>
</reference>
<dbReference type="FunFam" id="1.10.20.10:FF:000050">
    <property type="entry name" value="centromere protein T isoform X2"/>
    <property type="match status" value="1"/>
</dbReference>
<keyword evidence="5" id="KW-0158">Chromosome</keyword>
<dbReference type="AlphaFoldDB" id="A0A8I6GKT8"/>
<evidence type="ECO:0000256" key="10">
    <source>
        <dbReference type="ARBA" id="ARBA00023125"/>
    </source>
</evidence>
<dbReference type="GO" id="GO:0000776">
    <property type="term" value="C:kinetochore"/>
    <property type="evidence" value="ECO:0007669"/>
    <property type="project" value="UniProtKB-KW"/>
</dbReference>
<keyword evidence="20" id="KW-1185">Reference proteome</keyword>
<gene>
    <name evidence="19 21" type="primary">Cenpt</name>
</gene>
<evidence type="ECO:0000256" key="1">
    <source>
        <dbReference type="ARBA" id="ARBA00004123"/>
    </source>
</evidence>
<evidence type="ECO:0000256" key="8">
    <source>
        <dbReference type="ARBA" id="ARBA00022776"/>
    </source>
</evidence>
<feature type="compositionally biased region" description="Basic and acidic residues" evidence="16">
    <location>
        <begin position="326"/>
        <end position="343"/>
    </location>
</feature>
<evidence type="ECO:0000256" key="6">
    <source>
        <dbReference type="ARBA" id="ARBA00022553"/>
    </source>
</evidence>
<keyword evidence="13" id="KW-0137">Centromere</keyword>
<dbReference type="GeneTree" id="ENSGT00390000003044"/>
<feature type="compositionally biased region" description="Polar residues" evidence="16">
    <location>
        <begin position="34"/>
        <end position="57"/>
    </location>
</feature>
<evidence type="ECO:0000256" key="13">
    <source>
        <dbReference type="ARBA" id="ARBA00023328"/>
    </source>
</evidence>
<name>A0A8I6GKT8_RAT</name>
<evidence type="ECO:0000256" key="5">
    <source>
        <dbReference type="ARBA" id="ARBA00022454"/>
    </source>
</evidence>
<dbReference type="GO" id="GO:0003677">
    <property type="term" value="F:DNA binding"/>
    <property type="evidence" value="ECO:0007669"/>
    <property type="project" value="UniProtKB-KW"/>
</dbReference>
<comment type="subunit">
    <text evidence="15">Component of the CENPA-CAD complex, composed of CENPI, CENPK, CENPL, CENPO, CENPP, CENPQ, CENPR and CENPS. The CENPA-CAD complex is probably recruited on centromeres by the CENPA-NAC complex, at least composed of CENPA, CENPC, CENPH, CENPM, CENPN, CENPT and CENPU. Identified in a centromeric complex containing histones H2A, H2B, H3 and H4, and at least CENPA, CENPB, CENPC, CENPT, CENPN, HJURP, SUPT16H, SSRP1 and RSF1. Interacts (via N-terminus) with the NDC80 complex. Heterodimer with CENPW; this dimer coassembles with CENPS-CENPX heterodimers at centromeres to form the tetrameric CENP-T-W-S-X complex.</text>
</comment>
<keyword evidence="9" id="KW-0995">Kinetochore</keyword>
<organism evidence="19 20">
    <name type="scientific">Rattus norvegicus</name>
    <name type="common">Rat</name>
    <dbReference type="NCBI Taxonomy" id="10116"/>
    <lineage>
        <taxon>Eukaryota</taxon>
        <taxon>Metazoa</taxon>
        <taxon>Chordata</taxon>
        <taxon>Craniata</taxon>
        <taxon>Vertebrata</taxon>
        <taxon>Euteleostomi</taxon>
        <taxon>Mammalia</taxon>
        <taxon>Eutheria</taxon>
        <taxon>Euarchontoglires</taxon>
        <taxon>Glires</taxon>
        <taxon>Rodentia</taxon>
        <taxon>Myomorpha</taxon>
        <taxon>Muroidea</taxon>
        <taxon>Muridae</taxon>
        <taxon>Murinae</taxon>
        <taxon>Rattus</taxon>
    </lineage>
</organism>
<feature type="domain" description="CENP-T/Histone H4 histone fold" evidence="17">
    <location>
        <begin position="401"/>
        <end position="503"/>
    </location>
</feature>
<dbReference type="Gene3D" id="1.10.20.10">
    <property type="entry name" value="Histone, subunit A"/>
    <property type="match status" value="1"/>
</dbReference>
<evidence type="ECO:0000256" key="4">
    <source>
        <dbReference type="ARBA" id="ARBA00016401"/>
    </source>
</evidence>
<dbReference type="Ensembl" id="ENSRNOT00000108733.2">
    <property type="protein sequence ID" value="ENSRNOP00000093818.1"/>
    <property type="gene ID" value="ENSRNOG00000024178.7"/>
</dbReference>
<dbReference type="Pfam" id="PF15511">
    <property type="entry name" value="CENP-T_C"/>
    <property type="match status" value="1"/>
</dbReference>
<dbReference type="InterPro" id="IPR032373">
    <property type="entry name" value="CENP-T_N"/>
</dbReference>
<evidence type="ECO:0000259" key="18">
    <source>
        <dbReference type="Pfam" id="PF16171"/>
    </source>
</evidence>
<dbReference type="GO" id="GO:0046982">
    <property type="term" value="F:protein heterodimerization activity"/>
    <property type="evidence" value="ECO:0007669"/>
    <property type="project" value="InterPro"/>
</dbReference>
<dbReference type="GO" id="GO:0051301">
    <property type="term" value="P:cell division"/>
    <property type="evidence" value="ECO:0007669"/>
    <property type="project" value="UniProtKB-KW"/>
</dbReference>
<keyword evidence="6" id="KW-0597">Phosphoprotein</keyword>
<evidence type="ECO:0000259" key="17">
    <source>
        <dbReference type="Pfam" id="PF15511"/>
    </source>
</evidence>
<evidence type="ECO:0000256" key="2">
    <source>
        <dbReference type="ARBA" id="ARBA00004629"/>
    </source>
</evidence>
<dbReference type="InterPro" id="IPR035425">
    <property type="entry name" value="CENP-T/H4_C"/>
</dbReference>
<evidence type="ECO:0000313" key="20">
    <source>
        <dbReference type="Proteomes" id="UP000002494"/>
    </source>
</evidence>
<evidence type="ECO:0000256" key="9">
    <source>
        <dbReference type="ARBA" id="ARBA00022838"/>
    </source>
</evidence>
<dbReference type="InterPro" id="IPR028255">
    <property type="entry name" value="CENP-T"/>
</dbReference>
<comment type="similarity">
    <text evidence="3">Belongs to the CENP-T/CNN1 family.</text>
</comment>
<dbReference type="CDD" id="cd22920">
    <property type="entry name" value="HFD_CENP-T"/>
    <property type="match status" value="1"/>
</dbReference>
<dbReference type="GO" id="GO:0051382">
    <property type="term" value="P:kinetochore assembly"/>
    <property type="evidence" value="ECO:0007669"/>
    <property type="project" value="InterPro"/>
</dbReference>
<comment type="subcellular location">
    <subcellularLocation>
        <location evidence="2">Chromosome</location>
        <location evidence="2">Centromere</location>
        <location evidence="2">Kinetochore</location>
    </subcellularLocation>
    <subcellularLocation>
        <location evidence="1">Nucleus</location>
    </subcellularLocation>
</comment>
<proteinExistence type="inferred from homology"/>
<feature type="region of interest" description="Disordered" evidence="16">
    <location>
        <begin position="1"/>
        <end position="70"/>
    </location>
</feature>
<evidence type="ECO:0000256" key="7">
    <source>
        <dbReference type="ARBA" id="ARBA00022618"/>
    </source>
</evidence>
<feature type="compositionally biased region" description="Low complexity" evidence="16">
    <location>
        <begin position="378"/>
        <end position="389"/>
    </location>
</feature>
<dbReference type="InterPro" id="IPR009072">
    <property type="entry name" value="Histone-fold"/>
</dbReference>
<evidence type="ECO:0000313" key="19">
    <source>
        <dbReference type="Ensembl" id="ENSRNOP00000093818.1"/>
    </source>
</evidence>
<dbReference type="Proteomes" id="UP000002494">
    <property type="component" value="Chromosome 19"/>
</dbReference>
<evidence type="ECO:0000256" key="12">
    <source>
        <dbReference type="ARBA" id="ARBA00023306"/>
    </source>
</evidence>
<dbReference type="SUPFAM" id="SSF47113">
    <property type="entry name" value="Histone-fold"/>
    <property type="match status" value="1"/>
</dbReference>
<evidence type="ECO:0000313" key="21">
    <source>
        <dbReference type="RGD" id="1309383"/>
    </source>
</evidence>
<protein>
    <recommendedName>
        <fullName evidence="4">Centromere protein T</fullName>
    </recommendedName>
</protein>
<reference evidence="19" key="2">
    <citation type="submission" date="2025-08" db="UniProtKB">
        <authorList>
            <consortium name="Ensembl"/>
        </authorList>
    </citation>
    <scope>IDENTIFICATION</scope>
    <source>
        <strain evidence="19">Brown Norway</strain>
    </source>
</reference>
<evidence type="ECO:0000256" key="16">
    <source>
        <dbReference type="SAM" id="MobiDB-lite"/>
    </source>
</evidence>